<keyword evidence="4" id="KW-0472">Membrane</keyword>
<evidence type="ECO:0000256" key="5">
    <source>
        <dbReference type="SAM" id="SignalP"/>
    </source>
</evidence>
<feature type="domain" description="PAC" evidence="8">
    <location>
        <begin position="582"/>
        <end position="632"/>
    </location>
</feature>
<feature type="domain" description="PAS" evidence="7">
    <location>
        <begin position="384"/>
        <end position="455"/>
    </location>
</feature>
<feature type="signal peptide" evidence="5">
    <location>
        <begin position="1"/>
        <end position="29"/>
    </location>
</feature>
<dbReference type="OrthoDB" id="9805474at2"/>
<dbReference type="GO" id="GO:0000155">
    <property type="term" value="F:phosphorelay sensor kinase activity"/>
    <property type="evidence" value="ECO:0007669"/>
    <property type="project" value="InterPro"/>
</dbReference>
<comment type="caution">
    <text evidence="9">The sequence shown here is derived from an EMBL/GenBank/DDBJ whole genome shotgun (WGS) entry which is preliminary data.</text>
</comment>
<dbReference type="EC" id="2.7.13.3" evidence="2"/>
<protein>
    <recommendedName>
        <fullName evidence="2">histidine kinase</fullName>
        <ecNumber evidence="2">2.7.13.3</ecNumber>
    </recommendedName>
</protein>
<dbReference type="SMART" id="SM00387">
    <property type="entry name" value="HATPase_c"/>
    <property type="match status" value="1"/>
</dbReference>
<dbReference type="InterPro" id="IPR003661">
    <property type="entry name" value="HisK_dim/P_dom"/>
</dbReference>
<dbReference type="SMART" id="SM00091">
    <property type="entry name" value="PAS"/>
    <property type="match status" value="2"/>
</dbReference>
<evidence type="ECO:0000256" key="4">
    <source>
        <dbReference type="SAM" id="Phobius"/>
    </source>
</evidence>
<keyword evidence="4" id="KW-1133">Transmembrane helix</keyword>
<feature type="domain" description="PAC" evidence="8">
    <location>
        <begin position="458"/>
        <end position="510"/>
    </location>
</feature>
<dbReference type="Gene3D" id="3.30.450.20">
    <property type="entry name" value="PAS domain"/>
    <property type="match status" value="2"/>
</dbReference>
<dbReference type="PROSITE" id="PS50109">
    <property type="entry name" value="HIS_KIN"/>
    <property type="match status" value="1"/>
</dbReference>
<dbReference type="InterPro" id="IPR005467">
    <property type="entry name" value="His_kinase_dom"/>
</dbReference>
<dbReference type="InterPro" id="IPR000014">
    <property type="entry name" value="PAS"/>
</dbReference>
<proteinExistence type="predicted"/>
<evidence type="ECO:0000259" key="8">
    <source>
        <dbReference type="PROSITE" id="PS50113"/>
    </source>
</evidence>
<dbReference type="InterPro" id="IPR000700">
    <property type="entry name" value="PAS-assoc_C"/>
</dbReference>
<dbReference type="NCBIfam" id="TIGR00229">
    <property type="entry name" value="sensory_box"/>
    <property type="match status" value="2"/>
</dbReference>
<feature type="chain" id="PRO_5016570450" description="histidine kinase" evidence="5">
    <location>
        <begin position="30"/>
        <end position="876"/>
    </location>
</feature>
<dbReference type="EMBL" id="QNRR01000001">
    <property type="protein sequence ID" value="RBP48175.1"/>
    <property type="molecule type" value="Genomic_DNA"/>
</dbReference>
<dbReference type="AlphaFoldDB" id="A0A366HXG1"/>
<dbReference type="InterPro" id="IPR036097">
    <property type="entry name" value="HisK_dim/P_sf"/>
</dbReference>
<dbReference type="SUPFAM" id="SSF55785">
    <property type="entry name" value="PYP-like sensor domain (PAS domain)"/>
    <property type="match status" value="2"/>
</dbReference>
<keyword evidence="5" id="KW-0732">Signal</keyword>
<name>A0A366HXG1_9BACT</name>
<dbReference type="CDD" id="cd00130">
    <property type="entry name" value="PAS"/>
    <property type="match status" value="2"/>
</dbReference>
<dbReference type="InterPro" id="IPR013655">
    <property type="entry name" value="PAS_fold_3"/>
</dbReference>
<keyword evidence="4" id="KW-0812">Transmembrane</keyword>
<dbReference type="InterPro" id="IPR036890">
    <property type="entry name" value="HATPase_C_sf"/>
</dbReference>
<gene>
    <name evidence="9" type="ORF">DES53_101975</name>
</gene>
<dbReference type="Pfam" id="PF00512">
    <property type="entry name" value="HisKA"/>
    <property type="match status" value="1"/>
</dbReference>
<evidence type="ECO:0000259" key="6">
    <source>
        <dbReference type="PROSITE" id="PS50109"/>
    </source>
</evidence>
<dbReference type="Pfam" id="PF02518">
    <property type="entry name" value="HATPase_c"/>
    <property type="match status" value="1"/>
</dbReference>
<dbReference type="SMART" id="SM00086">
    <property type="entry name" value="PAC"/>
    <property type="match status" value="2"/>
</dbReference>
<evidence type="ECO:0000313" key="10">
    <source>
        <dbReference type="Proteomes" id="UP000253426"/>
    </source>
</evidence>
<dbReference type="PANTHER" id="PTHR43065:SF42">
    <property type="entry name" value="TWO-COMPONENT SENSOR PPRA"/>
    <property type="match status" value="1"/>
</dbReference>
<dbReference type="Gene3D" id="3.30.565.10">
    <property type="entry name" value="Histidine kinase-like ATPase, C-terminal domain"/>
    <property type="match status" value="1"/>
</dbReference>
<dbReference type="SMART" id="SM00388">
    <property type="entry name" value="HisKA"/>
    <property type="match status" value="1"/>
</dbReference>
<dbReference type="RefSeq" id="WP_113957048.1">
    <property type="nucleotide sequence ID" value="NZ_QNRR01000001.1"/>
</dbReference>
<dbReference type="Pfam" id="PF13426">
    <property type="entry name" value="PAS_9"/>
    <property type="match status" value="1"/>
</dbReference>
<dbReference type="PROSITE" id="PS50113">
    <property type="entry name" value="PAC"/>
    <property type="match status" value="2"/>
</dbReference>
<feature type="domain" description="Histidine kinase" evidence="6">
    <location>
        <begin position="652"/>
        <end position="867"/>
    </location>
</feature>
<dbReference type="Gene3D" id="1.10.287.130">
    <property type="match status" value="1"/>
</dbReference>
<evidence type="ECO:0000256" key="3">
    <source>
        <dbReference type="ARBA" id="ARBA00022553"/>
    </source>
</evidence>
<evidence type="ECO:0000256" key="1">
    <source>
        <dbReference type="ARBA" id="ARBA00000085"/>
    </source>
</evidence>
<dbReference type="InterPro" id="IPR001610">
    <property type="entry name" value="PAC"/>
</dbReference>
<dbReference type="SUPFAM" id="SSF47384">
    <property type="entry name" value="Homodimeric domain of signal transducing histidine kinase"/>
    <property type="match status" value="1"/>
</dbReference>
<dbReference type="Proteomes" id="UP000253426">
    <property type="component" value="Unassembled WGS sequence"/>
</dbReference>
<dbReference type="InterPro" id="IPR004358">
    <property type="entry name" value="Sig_transdc_His_kin-like_C"/>
</dbReference>
<evidence type="ECO:0000313" key="9">
    <source>
        <dbReference type="EMBL" id="RBP48175.1"/>
    </source>
</evidence>
<evidence type="ECO:0000259" key="7">
    <source>
        <dbReference type="PROSITE" id="PS50112"/>
    </source>
</evidence>
<dbReference type="PROSITE" id="PS50112">
    <property type="entry name" value="PAS"/>
    <property type="match status" value="2"/>
</dbReference>
<dbReference type="PRINTS" id="PR00344">
    <property type="entry name" value="BCTRLSENSOR"/>
</dbReference>
<comment type="catalytic activity">
    <reaction evidence="1">
        <text>ATP + protein L-histidine = ADP + protein N-phospho-L-histidine.</text>
        <dbReference type="EC" id="2.7.13.3"/>
    </reaction>
</comment>
<dbReference type="Gene3D" id="3.40.50.2300">
    <property type="match status" value="2"/>
</dbReference>
<accession>A0A366HXG1</accession>
<evidence type="ECO:0000256" key="2">
    <source>
        <dbReference type="ARBA" id="ARBA00012438"/>
    </source>
</evidence>
<dbReference type="Gene3D" id="2.10.70.100">
    <property type="match status" value="1"/>
</dbReference>
<feature type="domain" description="PAS" evidence="7">
    <location>
        <begin position="504"/>
        <end position="582"/>
    </location>
</feature>
<dbReference type="Pfam" id="PF08447">
    <property type="entry name" value="PAS_3"/>
    <property type="match status" value="1"/>
</dbReference>
<feature type="transmembrane region" description="Helical" evidence="4">
    <location>
        <begin position="348"/>
        <end position="371"/>
    </location>
</feature>
<dbReference type="InterPro" id="IPR003594">
    <property type="entry name" value="HATPase_dom"/>
</dbReference>
<sequence length="876" mass="96559">MPISIHCGRSIVVGLACLGLMLPVASAAAATPKRVLVVHSFVNAAPPFTTHSIAFEQELAEKMGEPVDLDEVSLDVARYASLDMEEALVDLMRKRQTKWQPDLVVPIGSPAGMFVARHRDRIFPASTPVIYAGMDRRRLPEGALKQNATFVGEAFDVRGMVDDILEIAPETENIVVVIGASPLEQYWADAFRKEFQPYENRLRFTWVNDLSLGGIVEKTKNLPPRSFIFLILMMRDASGVTHNADEVLQQIHASANAPINSIFQHQLGLGIVGGRLYQAEAEGVAAARIAIRILRGEPASSFPPTIIGPLPPRYDARELEKWNIDETTLPKGSTILFRTPTFWQQHRALILGVVSVCAAQLLLIAALIANLMRRRRAERSLGQSEQRVTLATEAARLGVWELDPATDELWASDKTRELFEIGEKVALHRATICDHVHPEDRDVRETAIDQAIKTRGEYEVEYRIVLKSGAIRWVSGRGRWMADEGDRSGRLIGISMDVTERKEAQELFRLATEASPSGTLLVDDRGLIALVNAHIVELFGYERDEVLGRPIETLLGGKVAEEITADRANFLAILRDRVLEGTDRELCARRKDGSEFPIEVGLNPVRMPRGVLVLMTIVDISPRKRAEEEARRQREQIEALGRASLLGEMTASLAHELGQPLTAILASASAGVRFIDRGDAEPETLREIFDAVGSDGRRARDIIQNVRSTIKTGSSIHGRVDLNQVVETVALMLRPDAAAYACEVHTSLEEGLPLIQADPLQMQQVLINLVTNAFHASSGMPPARRKVEIATIRNGDASIRVTVRDYGVGISKELQERLFEQFYTTKKDGLGMGLPIVRSIVEAHGGVITARNAGVGACFQFELPIGEASDVELRTA</sequence>
<keyword evidence="10" id="KW-1185">Reference proteome</keyword>
<dbReference type="CDD" id="cd00082">
    <property type="entry name" value="HisKA"/>
    <property type="match status" value="1"/>
</dbReference>
<dbReference type="InterPro" id="IPR035965">
    <property type="entry name" value="PAS-like_dom_sf"/>
</dbReference>
<reference evidence="9 10" key="1">
    <citation type="submission" date="2018-06" db="EMBL/GenBank/DDBJ databases">
        <title>Genomic Encyclopedia of Type Strains, Phase IV (KMG-IV): sequencing the most valuable type-strain genomes for metagenomic binning, comparative biology and taxonomic classification.</title>
        <authorList>
            <person name="Goeker M."/>
        </authorList>
    </citation>
    <scope>NUCLEOTIDE SEQUENCE [LARGE SCALE GENOMIC DNA]</scope>
    <source>
        <strain evidence="9 10">DSM 25532</strain>
    </source>
</reference>
<keyword evidence="3" id="KW-0597">Phosphoprotein</keyword>
<dbReference type="SUPFAM" id="SSF55874">
    <property type="entry name" value="ATPase domain of HSP90 chaperone/DNA topoisomerase II/histidine kinase"/>
    <property type="match status" value="1"/>
</dbReference>
<organism evidence="9 10">
    <name type="scientific">Roseimicrobium gellanilyticum</name>
    <dbReference type="NCBI Taxonomy" id="748857"/>
    <lineage>
        <taxon>Bacteria</taxon>
        <taxon>Pseudomonadati</taxon>
        <taxon>Verrucomicrobiota</taxon>
        <taxon>Verrucomicrobiia</taxon>
        <taxon>Verrucomicrobiales</taxon>
        <taxon>Verrucomicrobiaceae</taxon>
        <taxon>Roseimicrobium</taxon>
    </lineage>
</organism>
<dbReference type="PANTHER" id="PTHR43065">
    <property type="entry name" value="SENSOR HISTIDINE KINASE"/>
    <property type="match status" value="1"/>
</dbReference>